<dbReference type="FunFam" id="3.40.50.1000:FF:000029">
    <property type="entry name" value="3-deoxy-D-manno-octulosonate 8-phosphate phosphatase KdsC"/>
    <property type="match status" value="1"/>
</dbReference>
<dbReference type="PANTHER" id="PTHR21485">
    <property type="entry name" value="HAD SUPERFAMILY MEMBERS CMAS AND KDSC"/>
    <property type="match status" value="1"/>
</dbReference>
<comment type="subunit">
    <text evidence="3">Homotetramer.</text>
</comment>
<evidence type="ECO:0000256" key="6">
    <source>
        <dbReference type="ARBA" id="ARBA00022842"/>
    </source>
</evidence>
<dbReference type="GO" id="GO:0008781">
    <property type="term" value="F:N-acylneuraminate cytidylyltransferase activity"/>
    <property type="evidence" value="ECO:0007669"/>
    <property type="project" value="TreeGrafter"/>
</dbReference>
<proteinExistence type="inferred from homology"/>
<organism evidence="8 9">
    <name type="scientific">Myxococcus xanthus (strain DK1622)</name>
    <dbReference type="NCBI Taxonomy" id="246197"/>
    <lineage>
        <taxon>Bacteria</taxon>
        <taxon>Pseudomonadati</taxon>
        <taxon>Myxococcota</taxon>
        <taxon>Myxococcia</taxon>
        <taxon>Myxococcales</taxon>
        <taxon>Cystobacterineae</taxon>
        <taxon>Myxococcaceae</taxon>
        <taxon>Myxococcus</taxon>
    </lineage>
</organism>
<reference evidence="8 9" key="1">
    <citation type="journal article" date="2006" name="Proc. Natl. Acad. Sci. U.S.A.">
        <title>Evolution of sensory complexity recorded in a myxobacterial genome.</title>
        <authorList>
            <person name="Goldman B.S."/>
            <person name="Nierman W.C."/>
            <person name="Kaiser D."/>
            <person name="Slater S.C."/>
            <person name="Durkin A.S."/>
            <person name="Eisen J.A."/>
            <person name="Ronning C.M."/>
            <person name="Barbazuk W.B."/>
            <person name="Blanchard M."/>
            <person name="Field C."/>
            <person name="Halling C."/>
            <person name="Hinkle G."/>
            <person name="Iartchuk O."/>
            <person name="Kim H.S."/>
            <person name="Mackenzie C."/>
            <person name="Madupu R."/>
            <person name="Miller N."/>
            <person name="Shvartsbeyn A."/>
            <person name="Sullivan S.A."/>
            <person name="Vaudin M."/>
            <person name="Wiegand R."/>
            <person name="Kaplan H.B."/>
        </authorList>
    </citation>
    <scope>NUCLEOTIDE SEQUENCE [LARGE SCALE GENOMIC DNA]</scope>
    <source>
        <strain evidence="9">DK1622</strain>
    </source>
</reference>
<evidence type="ECO:0000256" key="2">
    <source>
        <dbReference type="ARBA" id="ARBA00005893"/>
    </source>
</evidence>
<keyword evidence="4 7" id="KW-0479">Metal-binding</keyword>
<comment type="cofactor">
    <cofactor evidence="1 7">
        <name>Mg(2+)</name>
        <dbReference type="ChEBI" id="CHEBI:18420"/>
    </cofactor>
</comment>
<evidence type="ECO:0000313" key="8">
    <source>
        <dbReference type="EMBL" id="ABF86584.1"/>
    </source>
</evidence>
<sequence length="201" mass="21525">MSANKGVEQAMVTDAPSRLATEELMSRAARVRLLVFDVDGVLTDGGLYYGQDGELMKRFDVKDGHALVMARLSGLPAAILTARTSGIVEKRGRELGLAAVFQGRRDKSAALKELVTQLDVPLDACAYMGDDHNDLGPLSMVALSACPADAVPEVRREAHFVTQSPGGRGAARELVELCLKASGRWDDAVGLMRGTDRRGTQ</sequence>
<comment type="similarity">
    <text evidence="2">Belongs to the KdsC family.</text>
</comment>
<gene>
    <name evidence="8" type="primary">kdsC</name>
    <name evidence="8" type="ordered locus">MXAN_1094</name>
</gene>
<dbReference type="PIRSF" id="PIRSF006118">
    <property type="entry name" value="KDO8-P_Ptase"/>
    <property type="match status" value="1"/>
</dbReference>
<dbReference type="GO" id="GO:0046872">
    <property type="term" value="F:metal ion binding"/>
    <property type="evidence" value="ECO:0007669"/>
    <property type="project" value="UniProtKB-KW"/>
</dbReference>
<dbReference type="Pfam" id="PF08282">
    <property type="entry name" value="Hydrolase_3"/>
    <property type="match status" value="1"/>
</dbReference>
<dbReference type="Proteomes" id="UP000002402">
    <property type="component" value="Chromosome"/>
</dbReference>
<dbReference type="SFLD" id="SFLDG01136">
    <property type="entry name" value="C1.6:_Phosphoserine_Phosphatas"/>
    <property type="match status" value="1"/>
</dbReference>
<accession>Q1DDB9</accession>
<evidence type="ECO:0000313" key="9">
    <source>
        <dbReference type="Proteomes" id="UP000002402"/>
    </source>
</evidence>
<dbReference type="eggNOG" id="COG1778">
    <property type="taxonomic scope" value="Bacteria"/>
</dbReference>
<dbReference type="CDD" id="cd01630">
    <property type="entry name" value="HAD_KDO-like"/>
    <property type="match status" value="1"/>
</dbReference>
<feature type="binding site" evidence="7">
    <location>
        <position position="37"/>
    </location>
    <ligand>
        <name>Mg(2+)</name>
        <dbReference type="ChEBI" id="CHEBI:18420"/>
    </ligand>
</feature>
<dbReference type="HOGENOM" id="CLU_106694_0_1_7"/>
<dbReference type="InterPro" id="IPR023214">
    <property type="entry name" value="HAD_sf"/>
</dbReference>
<dbReference type="EnsemblBacteria" id="ABF86584">
    <property type="protein sequence ID" value="ABF86584"/>
    <property type="gene ID" value="MXAN_1094"/>
</dbReference>
<dbReference type="SUPFAM" id="SSF56784">
    <property type="entry name" value="HAD-like"/>
    <property type="match status" value="1"/>
</dbReference>
<keyword evidence="9" id="KW-1185">Reference proteome</keyword>
<dbReference type="STRING" id="246197.MXAN_1094"/>
<dbReference type="EMBL" id="CP000113">
    <property type="protein sequence ID" value="ABF86584.1"/>
    <property type="molecule type" value="Genomic_DNA"/>
</dbReference>
<dbReference type="InterPro" id="IPR036412">
    <property type="entry name" value="HAD-like_sf"/>
</dbReference>
<evidence type="ECO:0000256" key="7">
    <source>
        <dbReference type="PIRSR" id="PIRSR006118-2"/>
    </source>
</evidence>
<dbReference type="NCBIfam" id="TIGR01670">
    <property type="entry name" value="KdsC-phosphatas"/>
    <property type="match status" value="1"/>
</dbReference>
<dbReference type="SFLD" id="SFLDG01138">
    <property type="entry name" value="C1.6.2:_Deoxy-d-mannose-octulo"/>
    <property type="match status" value="1"/>
</dbReference>
<dbReference type="AlphaFoldDB" id="Q1DDB9"/>
<feature type="binding site" evidence="7">
    <location>
        <position position="130"/>
    </location>
    <ligand>
        <name>Mg(2+)</name>
        <dbReference type="ChEBI" id="CHEBI:18420"/>
    </ligand>
</feature>
<dbReference type="Gene3D" id="3.40.50.1000">
    <property type="entry name" value="HAD superfamily/HAD-like"/>
    <property type="match status" value="1"/>
</dbReference>
<dbReference type="SFLD" id="SFLDS00003">
    <property type="entry name" value="Haloacid_Dehalogenase"/>
    <property type="match status" value="1"/>
</dbReference>
<keyword evidence="6 7" id="KW-0460">Magnesium</keyword>
<keyword evidence="5 8" id="KW-0378">Hydrolase</keyword>
<dbReference type="KEGG" id="mxa:MXAN_1094"/>
<evidence type="ECO:0000256" key="3">
    <source>
        <dbReference type="ARBA" id="ARBA00011881"/>
    </source>
</evidence>
<evidence type="ECO:0000256" key="5">
    <source>
        <dbReference type="ARBA" id="ARBA00022801"/>
    </source>
</evidence>
<dbReference type="GO" id="GO:0019143">
    <property type="term" value="F:3-deoxy-manno-octulosonate-8-phosphatase activity"/>
    <property type="evidence" value="ECO:0007669"/>
    <property type="project" value="UniProtKB-EC"/>
</dbReference>
<dbReference type="InterPro" id="IPR010023">
    <property type="entry name" value="KdsC_fam"/>
</dbReference>
<evidence type="ECO:0000256" key="1">
    <source>
        <dbReference type="ARBA" id="ARBA00001946"/>
    </source>
</evidence>
<feature type="binding site" evidence="7">
    <location>
        <position position="39"/>
    </location>
    <ligand>
        <name>substrate</name>
    </ligand>
</feature>
<dbReference type="EC" id="3.1.3.45" evidence="8"/>
<dbReference type="PANTHER" id="PTHR21485:SF3">
    <property type="entry name" value="N-ACYLNEURAMINATE CYTIDYLYLTRANSFERASE"/>
    <property type="match status" value="1"/>
</dbReference>
<evidence type="ECO:0000256" key="4">
    <source>
        <dbReference type="ARBA" id="ARBA00022723"/>
    </source>
</evidence>
<protein>
    <submittedName>
        <fullName evidence="8">3-deoxy-D-manno-octulosonate 8-phosphate phosphatase</fullName>
        <ecNumber evidence="8">3.1.3.45</ecNumber>
    </submittedName>
</protein>
<name>Q1DDB9_MYXXD</name>
<dbReference type="InterPro" id="IPR050793">
    <property type="entry name" value="CMP-NeuNAc_synthase"/>
</dbReference>